<feature type="region of interest" description="Disordered" evidence="1">
    <location>
        <begin position="42"/>
        <end position="109"/>
    </location>
</feature>
<feature type="signal peptide" evidence="3">
    <location>
        <begin position="1"/>
        <end position="23"/>
    </location>
</feature>
<evidence type="ECO:0000256" key="2">
    <source>
        <dbReference type="SAM" id="Phobius"/>
    </source>
</evidence>
<keyword evidence="2" id="KW-0812">Transmembrane</keyword>
<dbReference type="PANTHER" id="PTHR46953">
    <property type="entry name" value="G-PROTEIN COUPLED RECEPTOR MTH-LIKE 1-RELATED"/>
    <property type="match status" value="1"/>
</dbReference>
<feature type="chain" id="PRO_5019074645" evidence="3">
    <location>
        <begin position="24"/>
        <end position="611"/>
    </location>
</feature>
<evidence type="ECO:0000256" key="3">
    <source>
        <dbReference type="SAM" id="SignalP"/>
    </source>
</evidence>
<comment type="caution">
    <text evidence="4">The sequence shown here is derived from an EMBL/GenBank/DDBJ whole genome shotgun (WGS) entry which is preliminary data.</text>
</comment>
<feature type="transmembrane region" description="Helical" evidence="2">
    <location>
        <begin position="553"/>
        <end position="572"/>
    </location>
</feature>
<keyword evidence="2" id="KW-1133">Transmembrane helix</keyword>
<dbReference type="Proteomes" id="UP000283509">
    <property type="component" value="Unassembled WGS sequence"/>
</dbReference>
<sequence length="611" mass="67093">MFTAVVTGLVIFTIGQASPPALAAEVPNVTFDNVTSIPLTTQDVPTTQELHSSSVEDSAPGVKEADHAEADPVVPRPASQKSPPEGPTGITTDPPTLGGSAVDVSTDVPDPNFVTRSPFVSEEISTTWDPDITADVVTTASDETSDTTTEGAVEGVSKRGTVVSCFCDADQVYVDGVCQPYPEGTVVHMRKKMNDFRIILTPMAERRVIVKDLECDTENGVRTLTFSRGQFRIRDRGDIVLMEKAGELDGLRTGDYCITHSLDELRKLTWTVKICLDPPIIPRCCPPGQAMKDNVCRPARTPEPLAPPISADPYGPAISWPLIKTYEKPLYCSEEPMKDLPLIPRVSYLASHTNGLVHIWNAEDTNYKFQYRFDPKYCVDGRQNLDGSASYSVKVCFESPMEQYQRLCTGNVCVRKCCAMGEIMDNYLHMCVSSSKAEFAPRMNTVYNTVIGQPLCDPYTPITDFLLSPDTGHLATWNITLPPSDYCIDKFSDREGRISDGALACIDLFTTWERAKNVVFPICMTISLVFLLVIIVCYCAAPIMLKNSGWYHLCHVVSLIIAYFSAVILQFLNNVLNPTSCIGFGVSTTDCVHPVPSPRVCTIFMPGVDLS</sequence>
<evidence type="ECO:0000313" key="5">
    <source>
        <dbReference type="Proteomes" id="UP000283509"/>
    </source>
</evidence>
<dbReference type="PANTHER" id="PTHR46953:SF1">
    <property type="entry name" value="G-PROTEIN COUPLED RECEPTOR MTH-LIKE 1-RELATED"/>
    <property type="match status" value="1"/>
</dbReference>
<proteinExistence type="predicted"/>
<dbReference type="OrthoDB" id="6134459at2759"/>
<dbReference type="InterPro" id="IPR052808">
    <property type="entry name" value="GPCR_Mth-like"/>
</dbReference>
<evidence type="ECO:0000256" key="1">
    <source>
        <dbReference type="SAM" id="MobiDB-lite"/>
    </source>
</evidence>
<reference evidence="4 5" key="2">
    <citation type="submission" date="2019-01" db="EMBL/GenBank/DDBJ databases">
        <title>The decoding of complex shrimp genome reveals the adaptation for benthos swimmer, frequently molting mechanism and breeding impact on genome.</title>
        <authorList>
            <person name="Sun Y."/>
            <person name="Gao Y."/>
            <person name="Yu Y."/>
        </authorList>
    </citation>
    <scope>NUCLEOTIDE SEQUENCE [LARGE SCALE GENOMIC DNA]</scope>
    <source>
        <tissue evidence="4">Muscle</tissue>
    </source>
</reference>
<feature type="transmembrane region" description="Helical" evidence="2">
    <location>
        <begin position="518"/>
        <end position="541"/>
    </location>
</feature>
<keyword evidence="3" id="KW-0732">Signal</keyword>
<dbReference type="AlphaFoldDB" id="A0A423SEC2"/>
<accession>A0A423SEC2</accession>
<feature type="compositionally biased region" description="Polar residues" evidence="1">
    <location>
        <begin position="42"/>
        <end position="56"/>
    </location>
</feature>
<name>A0A423SEC2_PENVA</name>
<reference evidence="4 5" key="1">
    <citation type="submission" date="2018-04" db="EMBL/GenBank/DDBJ databases">
        <authorList>
            <person name="Zhang X."/>
            <person name="Yuan J."/>
            <person name="Li F."/>
            <person name="Xiang J."/>
        </authorList>
    </citation>
    <scope>NUCLEOTIDE SEQUENCE [LARGE SCALE GENOMIC DNA]</scope>
    <source>
        <tissue evidence="4">Muscle</tissue>
    </source>
</reference>
<organism evidence="4 5">
    <name type="scientific">Penaeus vannamei</name>
    <name type="common">Whiteleg shrimp</name>
    <name type="synonym">Litopenaeus vannamei</name>
    <dbReference type="NCBI Taxonomy" id="6689"/>
    <lineage>
        <taxon>Eukaryota</taxon>
        <taxon>Metazoa</taxon>
        <taxon>Ecdysozoa</taxon>
        <taxon>Arthropoda</taxon>
        <taxon>Crustacea</taxon>
        <taxon>Multicrustacea</taxon>
        <taxon>Malacostraca</taxon>
        <taxon>Eumalacostraca</taxon>
        <taxon>Eucarida</taxon>
        <taxon>Decapoda</taxon>
        <taxon>Dendrobranchiata</taxon>
        <taxon>Penaeoidea</taxon>
        <taxon>Penaeidae</taxon>
        <taxon>Penaeus</taxon>
    </lineage>
</organism>
<protein>
    <submittedName>
        <fullName evidence="4">Uncharacterized protein</fullName>
    </submittedName>
</protein>
<dbReference type="EMBL" id="QCYY01003623">
    <property type="protein sequence ID" value="ROT62567.1"/>
    <property type="molecule type" value="Genomic_DNA"/>
</dbReference>
<keyword evidence="5" id="KW-1185">Reference proteome</keyword>
<evidence type="ECO:0000313" key="4">
    <source>
        <dbReference type="EMBL" id="ROT62567.1"/>
    </source>
</evidence>
<keyword evidence="2" id="KW-0472">Membrane</keyword>
<gene>
    <name evidence="4" type="ORF">C7M84_019587</name>
</gene>